<gene>
    <name evidence="1" type="ORF">NU08_1818</name>
</gene>
<dbReference type="AlphaFoldDB" id="A0A444VZB3"/>
<sequence length="46" mass="5366">MGKIASRGDYSKLLKKSSADCADFADYTNQKKLLYQRNLPEKKERR</sequence>
<evidence type="ECO:0000313" key="1">
    <source>
        <dbReference type="EMBL" id="RYJ38980.1"/>
    </source>
</evidence>
<evidence type="ECO:0000313" key="2">
    <source>
        <dbReference type="Proteomes" id="UP000290433"/>
    </source>
</evidence>
<organism evidence="1 2">
    <name type="scientific">Flavobacterium anhuiense</name>
    <dbReference type="NCBI Taxonomy" id="459526"/>
    <lineage>
        <taxon>Bacteria</taxon>
        <taxon>Pseudomonadati</taxon>
        <taxon>Bacteroidota</taxon>
        <taxon>Flavobacteriia</taxon>
        <taxon>Flavobacteriales</taxon>
        <taxon>Flavobacteriaceae</taxon>
        <taxon>Flavobacterium</taxon>
    </lineage>
</organism>
<dbReference type="EMBL" id="JUIV01000005">
    <property type="protein sequence ID" value="RYJ38980.1"/>
    <property type="molecule type" value="Genomic_DNA"/>
</dbReference>
<proteinExistence type="predicted"/>
<protein>
    <submittedName>
        <fullName evidence="1">Uncharacterized protein</fullName>
    </submittedName>
</protein>
<reference evidence="1 2" key="1">
    <citation type="submission" date="2014-12" db="EMBL/GenBank/DDBJ databases">
        <title>Genome sequence of Flavobacterium anhuiense RCM74.</title>
        <authorList>
            <person name="Kim J.F."/>
            <person name="Song J.Y."/>
            <person name="Kwak M.-J."/>
            <person name="Lee S.-W."/>
        </authorList>
    </citation>
    <scope>NUCLEOTIDE SEQUENCE [LARGE SCALE GENOMIC DNA]</scope>
    <source>
        <strain evidence="1 2">RCM74</strain>
    </source>
</reference>
<dbReference type="Proteomes" id="UP000290433">
    <property type="component" value="Unassembled WGS sequence"/>
</dbReference>
<accession>A0A444VZB3</accession>
<comment type="caution">
    <text evidence="1">The sequence shown here is derived from an EMBL/GenBank/DDBJ whole genome shotgun (WGS) entry which is preliminary data.</text>
</comment>
<name>A0A444VZB3_9FLAO</name>